<dbReference type="InterPro" id="IPR008753">
    <property type="entry name" value="Peptidase_M13_N"/>
</dbReference>
<dbReference type="AlphaFoldDB" id="A0A940YIH9"/>
<feature type="domain" description="Peptidase M13 N-terminal" evidence="10">
    <location>
        <begin position="44"/>
        <end position="421"/>
    </location>
</feature>
<evidence type="ECO:0000256" key="5">
    <source>
        <dbReference type="ARBA" id="ARBA00022801"/>
    </source>
</evidence>
<dbReference type="PROSITE" id="PS51885">
    <property type="entry name" value="NEPRILYSIN"/>
    <property type="match status" value="1"/>
</dbReference>
<dbReference type="CDD" id="cd08662">
    <property type="entry name" value="M13"/>
    <property type="match status" value="1"/>
</dbReference>
<comment type="caution">
    <text evidence="11">The sequence shown here is derived from an EMBL/GenBank/DDBJ whole genome shotgun (WGS) entry which is preliminary data.</text>
</comment>
<comment type="similarity">
    <text evidence="2">Belongs to the peptidase M13 family.</text>
</comment>
<proteinExistence type="inferred from homology"/>
<dbReference type="PANTHER" id="PTHR11733">
    <property type="entry name" value="ZINC METALLOPROTEASE FAMILY M13 NEPRILYSIN-RELATED"/>
    <property type="match status" value="1"/>
</dbReference>
<dbReference type="Pfam" id="PF05649">
    <property type="entry name" value="Peptidase_M13_N"/>
    <property type="match status" value="1"/>
</dbReference>
<feature type="domain" description="Peptidase M13 C-terminal" evidence="9">
    <location>
        <begin position="473"/>
        <end position="673"/>
    </location>
</feature>
<dbReference type="GO" id="GO:0005886">
    <property type="term" value="C:plasma membrane"/>
    <property type="evidence" value="ECO:0007669"/>
    <property type="project" value="TreeGrafter"/>
</dbReference>
<evidence type="ECO:0000313" key="12">
    <source>
        <dbReference type="Proteomes" id="UP000676246"/>
    </source>
</evidence>
<keyword evidence="12" id="KW-1185">Reference proteome</keyword>
<dbReference type="InterPro" id="IPR024079">
    <property type="entry name" value="MetalloPept_cat_dom_sf"/>
</dbReference>
<dbReference type="GO" id="GO:0016485">
    <property type="term" value="P:protein processing"/>
    <property type="evidence" value="ECO:0007669"/>
    <property type="project" value="TreeGrafter"/>
</dbReference>
<organism evidence="11 12">
    <name type="scientific">Ideonella alba</name>
    <dbReference type="NCBI Taxonomy" id="2824118"/>
    <lineage>
        <taxon>Bacteria</taxon>
        <taxon>Pseudomonadati</taxon>
        <taxon>Pseudomonadota</taxon>
        <taxon>Betaproteobacteria</taxon>
        <taxon>Burkholderiales</taxon>
        <taxon>Sphaerotilaceae</taxon>
        <taxon>Ideonella</taxon>
    </lineage>
</organism>
<keyword evidence="3" id="KW-0645">Protease</keyword>
<dbReference type="InterPro" id="IPR000718">
    <property type="entry name" value="Peptidase_M13"/>
</dbReference>
<dbReference type="InterPro" id="IPR018497">
    <property type="entry name" value="Peptidase_M13_C"/>
</dbReference>
<dbReference type="SUPFAM" id="SSF55486">
    <property type="entry name" value="Metalloproteases ('zincins'), catalytic domain"/>
    <property type="match status" value="1"/>
</dbReference>
<comment type="cofactor">
    <cofactor evidence="1">
        <name>Zn(2+)</name>
        <dbReference type="ChEBI" id="CHEBI:29105"/>
    </cofactor>
</comment>
<keyword evidence="5" id="KW-0378">Hydrolase</keyword>
<keyword evidence="4" id="KW-0479">Metal-binding</keyword>
<evidence type="ECO:0000313" key="11">
    <source>
        <dbReference type="EMBL" id="MBQ0933027.1"/>
    </source>
</evidence>
<keyword evidence="6" id="KW-0862">Zinc</keyword>
<dbReference type="EMBL" id="JAGQDD010000022">
    <property type="protein sequence ID" value="MBQ0933027.1"/>
    <property type="molecule type" value="Genomic_DNA"/>
</dbReference>
<evidence type="ECO:0000256" key="8">
    <source>
        <dbReference type="SAM" id="SignalP"/>
    </source>
</evidence>
<keyword evidence="7" id="KW-0482">Metalloprotease</keyword>
<name>A0A940YIH9_9BURK</name>
<feature type="signal peptide" evidence="8">
    <location>
        <begin position="1"/>
        <end position="27"/>
    </location>
</feature>
<dbReference type="Proteomes" id="UP000676246">
    <property type="component" value="Unassembled WGS sequence"/>
</dbReference>
<feature type="chain" id="PRO_5037138479" evidence="8">
    <location>
        <begin position="28"/>
        <end position="677"/>
    </location>
</feature>
<evidence type="ECO:0000256" key="3">
    <source>
        <dbReference type="ARBA" id="ARBA00022670"/>
    </source>
</evidence>
<sequence length="677" mass="74553">MIPMLNSRVRTLSLLLALAVATPALTAAPRSGLDSAAADRAVRPQDDLFRAANGQWLRRTVIPADKPEFGTFVELGESSDQQVRAIIEEMAARRDRAQGLEAQIGHTYAAFLDTAAIDRAGLAPVRPLLAEVDAIDSPSALASYLGRQVAGSVSPIGLGVEADFKNPQVYRLLTWQGGLGLPERDYYLNQRDPRMAQARAAYLRYLGVLARAAGERQPAAAAQRVYALERRLAELHWESAELRDPVKMYNPATPAELPAKAPGFDWAAFLQGAGTPAPASVMLSQPSFVTGAAKLLAEQPLADWKLYAKLHLLDDLAPALPKALRDAHFAFHGKAINGTQSPRPRWQQAVRQVNSALGEGVGQLYVARHFPPEHKAKMLRLVNNLLAAYKDSIDQLSWMSPETRVQAQAKLAKYAVKIGYPERWRDYSGLEVRPGDALGNLRRAAQFEWARQARKVDQPVDRSEWGMTPQTVNAYYNPMANEIVFPAAILRPPFFDPEADDAVNYGAIGAVIGHEISHGFDDSGSQFDGDGALRNWWTDADRQAFDALGQRLVSQYSSYQPLPGRSLDGKLTLGENIADLSGLQVAYKAYRRSLGDQAAPVIDGLSGSQRFFLGWAQAWREKTRPERTLQLLATDPHSPPEYRANGAAVNHDGFHDAFSTRSGDKMWKAPDERIRIW</sequence>
<protein>
    <submittedName>
        <fullName evidence="11">M13 family metallopeptidase</fullName>
    </submittedName>
</protein>
<gene>
    <name evidence="11" type="ORF">KAK03_21360</name>
</gene>
<keyword evidence="8" id="KW-0732">Signal</keyword>
<dbReference type="PRINTS" id="PR00786">
    <property type="entry name" value="NEPRILYSIN"/>
</dbReference>
<evidence type="ECO:0000256" key="2">
    <source>
        <dbReference type="ARBA" id="ARBA00007357"/>
    </source>
</evidence>
<evidence type="ECO:0000256" key="1">
    <source>
        <dbReference type="ARBA" id="ARBA00001947"/>
    </source>
</evidence>
<dbReference type="GO" id="GO:0046872">
    <property type="term" value="F:metal ion binding"/>
    <property type="evidence" value="ECO:0007669"/>
    <property type="project" value="UniProtKB-KW"/>
</dbReference>
<accession>A0A940YIH9</accession>
<dbReference type="Pfam" id="PF01431">
    <property type="entry name" value="Peptidase_M13"/>
    <property type="match status" value="1"/>
</dbReference>
<dbReference type="GO" id="GO:0004222">
    <property type="term" value="F:metalloendopeptidase activity"/>
    <property type="evidence" value="ECO:0007669"/>
    <property type="project" value="InterPro"/>
</dbReference>
<evidence type="ECO:0000259" key="9">
    <source>
        <dbReference type="Pfam" id="PF01431"/>
    </source>
</evidence>
<dbReference type="InterPro" id="IPR042089">
    <property type="entry name" value="Peptidase_M13_dom_2"/>
</dbReference>
<evidence type="ECO:0000256" key="7">
    <source>
        <dbReference type="ARBA" id="ARBA00023049"/>
    </source>
</evidence>
<dbReference type="Gene3D" id="1.10.1380.10">
    <property type="entry name" value="Neutral endopeptidase , domain2"/>
    <property type="match status" value="1"/>
</dbReference>
<evidence type="ECO:0000259" key="10">
    <source>
        <dbReference type="Pfam" id="PF05649"/>
    </source>
</evidence>
<reference evidence="11 12" key="1">
    <citation type="submission" date="2021-04" db="EMBL/GenBank/DDBJ databases">
        <title>The genome sequence of Ideonella sp. 3Y2.</title>
        <authorList>
            <person name="Liu Y."/>
        </authorList>
    </citation>
    <scope>NUCLEOTIDE SEQUENCE [LARGE SCALE GENOMIC DNA]</scope>
    <source>
        <strain evidence="11 12">3Y2</strain>
    </source>
</reference>
<evidence type="ECO:0000256" key="6">
    <source>
        <dbReference type="ARBA" id="ARBA00022833"/>
    </source>
</evidence>
<dbReference type="PANTHER" id="PTHR11733:SF167">
    <property type="entry name" value="FI17812P1-RELATED"/>
    <property type="match status" value="1"/>
</dbReference>
<evidence type="ECO:0000256" key="4">
    <source>
        <dbReference type="ARBA" id="ARBA00022723"/>
    </source>
</evidence>
<dbReference type="Gene3D" id="3.40.390.10">
    <property type="entry name" value="Collagenase (Catalytic Domain)"/>
    <property type="match status" value="1"/>
</dbReference>